<dbReference type="EMBL" id="JAGGMB010000018">
    <property type="protein sequence ID" value="MBP2079592.1"/>
    <property type="molecule type" value="Genomic_DNA"/>
</dbReference>
<name>A0A9X0YVI3_9BACI</name>
<reference evidence="1" key="1">
    <citation type="submission" date="2021-03" db="EMBL/GenBank/DDBJ databases">
        <title>Genomic Encyclopedia of Type Strains, Phase IV (KMG-IV): sequencing the most valuable type-strain genomes for metagenomic binning, comparative biology and taxonomic classification.</title>
        <authorList>
            <person name="Goeker M."/>
        </authorList>
    </citation>
    <scope>NUCLEOTIDE SEQUENCE</scope>
    <source>
        <strain evidence="1">DSM 107338</strain>
    </source>
</reference>
<dbReference type="Proteomes" id="UP001138793">
    <property type="component" value="Unassembled WGS sequence"/>
</dbReference>
<proteinExistence type="predicted"/>
<comment type="caution">
    <text evidence="1">The sequence shown here is derived from an EMBL/GenBank/DDBJ whole genome shotgun (WGS) entry which is preliminary data.</text>
</comment>
<sequence length="34" mass="3859">MSTGTYAINTRGTEKQANEEIRCVIFTGLFEQHL</sequence>
<keyword evidence="2" id="KW-1185">Reference proteome</keyword>
<dbReference type="AlphaFoldDB" id="A0A9X0YVI3"/>
<accession>A0A9X0YVI3</accession>
<evidence type="ECO:0000313" key="2">
    <source>
        <dbReference type="Proteomes" id="UP001138793"/>
    </source>
</evidence>
<organism evidence="1 2">
    <name type="scientific">Oceanobacillus polygoni</name>
    <dbReference type="NCBI Taxonomy" id="1235259"/>
    <lineage>
        <taxon>Bacteria</taxon>
        <taxon>Bacillati</taxon>
        <taxon>Bacillota</taxon>
        <taxon>Bacilli</taxon>
        <taxon>Bacillales</taxon>
        <taxon>Bacillaceae</taxon>
        <taxon>Oceanobacillus</taxon>
    </lineage>
</organism>
<evidence type="ECO:0000313" key="1">
    <source>
        <dbReference type="EMBL" id="MBP2079592.1"/>
    </source>
</evidence>
<protein>
    <submittedName>
        <fullName evidence="1">Uncharacterized protein</fullName>
    </submittedName>
</protein>
<gene>
    <name evidence="1" type="ORF">J2Z64_003891</name>
</gene>